<evidence type="ECO:0000259" key="5">
    <source>
        <dbReference type="PROSITE" id="PS51643"/>
    </source>
</evidence>
<accession>A0A7V0XFL7</accession>
<proteinExistence type="predicted"/>
<dbReference type="EMBL" id="DSBX01000223">
    <property type="protein sequence ID" value="HDQ99816.1"/>
    <property type="molecule type" value="Genomic_DNA"/>
</dbReference>
<dbReference type="GO" id="GO:0016787">
    <property type="term" value="F:hydrolase activity"/>
    <property type="evidence" value="ECO:0007669"/>
    <property type="project" value="UniProtKB-KW"/>
</dbReference>
<reference evidence="6" key="1">
    <citation type="journal article" date="2020" name="mSystems">
        <title>Genome- and Community-Level Interaction Insights into Carbon Utilization and Element Cycling Functions of Hydrothermarchaeota in Hydrothermal Sediment.</title>
        <authorList>
            <person name="Zhou Z."/>
            <person name="Liu Y."/>
            <person name="Xu W."/>
            <person name="Pan J."/>
            <person name="Luo Z.H."/>
            <person name="Li M."/>
        </authorList>
    </citation>
    <scope>NUCLEOTIDE SEQUENCE [LARGE SCALE GENOMIC DNA]</scope>
    <source>
        <strain evidence="6">SpSt-1182</strain>
    </source>
</reference>
<keyword evidence="1" id="KW-0479">Metal-binding</keyword>
<dbReference type="InterPro" id="IPR006483">
    <property type="entry name" value="CRISPR-assoc_Cas3_HD"/>
</dbReference>
<dbReference type="GO" id="GO:0046872">
    <property type="term" value="F:metal ion binding"/>
    <property type="evidence" value="ECO:0007669"/>
    <property type="project" value="UniProtKB-KW"/>
</dbReference>
<feature type="domain" description="HD Cas3-type" evidence="5">
    <location>
        <begin position="17"/>
        <end position="92"/>
    </location>
</feature>
<evidence type="ECO:0000256" key="3">
    <source>
        <dbReference type="ARBA" id="ARBA00023118"/>
    </source>
</evidence>
<gene>
    <name evidence="6" type="ORF">ENN51_05990</name>
</gene>
<feature type="region of interest" description="Disordered" evidence="4">
    <location>
        <begin position="1"/>
        <end position="23"/>
    </location>
</feature>
<evidence type="ECO:0000256" key="4">
    <source>
        <dbReference type="SAM" id="MobiDB-lite"/>
    </source>
</evidence>
<organism evidence="6">
    <name type="scientific">candidate division WOR-3 bacterium</name>
    <dbReference type="NCBI Taxonomy" id="2052148"/>
    <lineage>
        <taxon>Bacteria</taxon>
        <taxon>Bacteria division WOR-3</taxon>
    </lineage>
</organism>
<evidence type="ECO:0000313" key="6">
    <source>
        <dbReference type="EMBL" id="HDQ99816.1"/>
    </source>
</evidence>
<keyword evidence="2" id="KW-0378">Hydrolase</keyword>
<dbReference type="AlphaFoldDB" id="A0A7V0XFL7"/>
<feature type="non-terminal residue" evidence="6">
    <location>
        <position position="92"/>
    </location>
</feature>
<evidence type="ECO:0000256" key="1">
    <source>
        <dbReference type="ARBA" id="ARBA00022723"/>
    </source>
</evidence>
<keyword evidence="3" id="KW-0051">Antiviral defense</keyword>
<dbReference type="GO" id="GO:0051607">
    <property type="term" value="P:defense response to virus"/>
    <property type="evidence" value="ECO:0007669"/>
    <property type="project" value="UniProtKB-KW"/>
</dbReference>
<dbReference type="Proteomes" id="UP000885672">
    <property type="component" value="Unassembled WGS sequence"/>
</dbReference>
<sequence length="92" mass="9469">MTAPARLLAKSSRNPDAPRQAETLPGHLGSVVAAVRTTFRVAGTVLLDAMGLTNSADAAGLEAALLRAAILHDIGKANSHFQEAVRGNTPQA</sequence>
<evidence type="ECO:0000256" key="2">
    <source>
        <dbReference type="ARBA" id="ARBA00022801"/>
    </source>
</evidence>
<protein>
    <submittedName>
        <fullName evidence="6">CRISPR-associated helicase/endonuclease Cas3</fullName>
    </submittedName>
</protein>
<dbReference type="Pfam" id="PF18019">
    <property type="entry name" value="Cas3_HD"/>
    <property type="match status" value="1"/>
</dbReference>
<dbReference type="Gene3D" id="1.10.3210.30">
    <property type="match status" value="1"/>
</dbReference>
<dbReference type="InterPro" id="IPR038257">
    <property type="entry name" value="CRISPR-assoc_Cas3_HD_sf"/>
</dbReference>
<comment type="caution">
    <text evidence="6">The sequence shown here is derived from an EMBL/GenBank/DDBJ whole genome shotgun (WGS) entry which is preliminary data.</text>
</comment>
<dbReference type="PROSITE" id="PS51643">
    <property type="entry name" value="HD_CAS3"/>
    <property type="match status" value="1"/>
</dbReference>
<name>A0A7V0XFL7_UNCW3</name>